<dbReference type="AlphaFoldDB" id="A0AAN7TLJ8"/>
<feature type="domain" description="HNH nuclease" evidence="2">
    <location>
        <begin position="160"/>
        <end position="229"/>
    </location>
</feature>
<evidence type="ECO:0000313" key="4">
    <source>
        <dbReference type="Proteomes" id="UP001310890"/>
    </source>
</evidence>
<proteinExistence type="predicted"/>
<gene>
    <name evidence="3" type="ORF">LTR62_003209</name>
</gene>
<evidence type="ECO:0000256" key="1">
    <source>
        <dbReference type="SAM" id="MobiDB-lite"/>
    </source>
</evidence>
<feature type="compositionally biased region" description="Polar residues" evidence="1">
    <location>
        <begin position="361"/>
        <end position="377"/>
    </location>
</feature>
<organism evidence="3 4">
    <name type="scientific">Meristemomyces frigidus</name>
    <dbReference type="NCBI Taxonomy" id="1508187"/>
    <lineage>
        <taxon>Eukaryota</taxon>
        <taxon>Fungi</taxon>
        <taxon>Dikarya</taxon>
        <taxon>Ascomycota</taxon>
        <taxon>Pezizomycotina</taxon>
        <taxon>Dothideomycetes</taxon>
        <taxon>Dothideomycetidae</taxon>
        <taxon>Mycosphaerellales</taxon>
        <taxon>Teratosphaeriaceae</taxon>
        <taxon>Meristemomyces</taxon>
    </lineage>
</organism>
<feature type="region of interest" description="Disordered" evidence="1">
    <location>
        <begin position="320"/>
        <end position="392"/>
    </location>
</feature>
<accession>A0AAN7TLJ8</accession>
<dbReference type="Proteomes" id="UP001310890">
    <property type="component" value="Unassembled WGS sequence"/>
</dbReference>
<reference evidence="3" key="1">
    <citation type="submission" date="2023-08" db="EMBL/GenBank/DDBJ databases">
        <title>Black Yeasts Isolated from many extreme environments.</title>
        <authorList>
            <person name="Coleine C."/>
            <person name="Stajich J.E."/>
            <person name="Selbmann L."/>
        </authorList>
    </citation>
    <scope>NUCLEOTIDE SEQUENCE</scope>
    <source>
        <strain evidence="3">CCFEE 5401</strain>
    </source>
</reference>
<evidence type="ECO:0000313" key="3">
    <source>
        <dbReference type="EMBL" id="KAK5113825.1"/>
    </source>
</evidence>
<evidence type="ECO:0000259" key="2">
    <source>
        <dbReference type="Pfam" id="PF13391"/>
    </source>
</evidence>
<dbReference type="EMBL" id="JAVRRL010000021">
    <property type="protein sequence ID" value="KAK5113825.1"/>
    <property type="molecule type" value="Genomic_DNA"/>
</dbReference>
<protein>
    <recommendedName>
        <fullName evidence="2">HNH nuclease domain-containing protein</fullName>
    </recommendedName>
</protein>
<comment type="caution">
    <text evidence="3">The sequence shown here is derived from an EMBL/GenBank/DDBJ whole genome shotgun (WGS) entry which is preliminary data.</text>
</comment>
<dbReference type="Pfam" id="PF13391">
    <property type="entry name" value="HNH_2"/>
    <property type="match status" value="1"/>
</dbReference>
<name>A0AAN7TLJ8_9PEZI</name>
<dbReference type="InterPro" id="IPR003615">
    <property type="entry name" value="HNH_nuc"/>
</dbReference>
<sequence>MSQAGNIRHHYPKPKHPLEQVISRRSSRIVVKHPGYFGSERLLTLPASDGIQQDRAYHDVVHTACAIIADNHFDGWLSETRDGTNRVRQEQDGLLAAGTYYFHVPLQQAVIDATSSSVSKLDYPIVPNFRSWRFPHHHLPRYWQETEEGIEADEGSLQTCRITLTSHPRTLQNSHIIPASEKTWFADNGMDVYGNLSGRGGQDVADMSKNIIKLRTDLHQLWDASDFSVLPKRKFADDKALWTVHSMTEDRELLELYHNVPLHTLDRPPEFLFARFAMDIFPKMLGFLQTRHARFLAVPQVNGEVETRLFSGEECQAFGINQGRGRSTSPTKRPRTDTGGNGPADLEGESVRKRRWRSSERGTASFDSAVSGLVQSNVDEDRQRSRSRSMASDASSSLAGCACFDCWIGRTAHSKQRGGRKYDREVAYPGRLEPERGRKRYRPF</sequence>